<feature type="transmembrane region" description="Helical" evidence="12">
    <location>
        <begin position="50"/>
        <end position="68"/>
    </location>
</feature>
<dbReference type="PANTHER" id="PTHR43528:SF1">
    <property type="entry name" value="ALPHA-KETOGLUTARATE PERMEASE"/>
    <property type="match status" value="1"/>
</dbReference>
<gene>
    <name evidence="14" type="ORF">SAMN05421642_105262</name>
</gene>
<evidence type="ECO:0000259" key="13">
    <source>
        <dbReference type="PROSITE" id="PS50850"/>
    </source>
</evidence>
<name>A0A239HH85_9NOCA</name>
<feature type="transmembrane region" description="Helical" evidence="12">
    <location>
        <begin position="368"/>
        <end position="389"/>
    </location>
</feature>
<dbReference type="AlphaFoldDB" id="A0A239HH85"/>
<feature type="transmembrane region" description="Helical" evidence="12">
    <location>
        <begin position="428"/>
        <end position="448"/>
    </location>
</feature>
<evidence type="ECO:0000256" key="11">
    <source>
        <dbReference type="SAM" id="MobiDB-lite"/>
    </source>
</evidence>
<feature type="transmembrane region" description="Helical" evidence="12">
    <location>
        <begin position="74"/>
        <end position="98"/>
    </location>
</feature>
<feature type="transmembrane region" description="Helical" evidence="12">
    <location>
        <begin position="271"/>
        <end position="296"/>
    </location>
</feature>
<keyword evidence="4" id="KW-1003">Cell membrane</keyword>
<dbReference type="InterPro" id="IPR005829">
    <property type="entry name" value="Sugar_transporter_CS"/>
</dbReference>
<dbReference type="InterPro" id="IPR020846">
    <property type="entry name" value="MFS_dom"/>
</dbReference>
<dbReference type="InterPro" id="IPR011701">
    <property type="entry name" value="MFS"/>
</dbReference>
<comment type="similarity">
    <text evidence="2">Belongs to the major facilitator superfamily. Metabolite:H+ Symporter (MHS) family (TC 2.A.1.6) family.</text>
</comment>
<evidence type="ECO:0000256" key="1">
    <source>
        <dbReference type="ARBA" id="ARBA00004651"/>
    </source>
</evidence>
<comment type="subcellular location">
    <subcellularLocation>
        <location evidence="1">Cell membrane</location>
        <topology evidence="1">Multi-pass membrane protein</topology>
    </subcellularLocation>
</comment>
<dbReference type="FunFam" id="1.20.1250.20:FF:000001">
    <property type="entry name" value="Dicarboxylate MFS transporter"/>
    <property type="match status" value="1"/>
</dbReference>
<keyword evidence="6" id="KW-0769">Symport</keyword>
<dbReference type="InterPro" id="IPR051084">
    <property type="entry name" value="H+-coupled_symporters"/>
</dbReference>
<evidence type="ECO:0000256" key="8">
    <source>
        <dbReference type="ARBA" id="ARBA00023136"/>
    </source>
</evidence>
<reference evidence="15" key="1">
    <citation type="submission" date="2017-06" db="EMBL/GenBank/DDBJ databases">
        <authorList>
            <person name="Varghese N."/>
            <person name="Submissions S."/>
        </authorList>
    </citation>
    <scope>NUCLEOTIDE SEQUENCE [LARGE SCALE GENOMIC DNA]</scope>
    <source>
        <strain evidence="15">JCM 23211</strain>
    </source>
</reference>
<comment type="function">
    <text evidence="9">May be a proton symporter involved in the uptake of osmolytes such as proline and glycine betaine.</text>
</comment>
<evidence type="ECO:0000256" key="7">
    <source>
        <dbReference type="ARBA" id="ARBA00022989"/>
    </source>
</evidence>
<dbReference type="Gene3D" id="1.20.1250.20">
    <property type="entry name" value="MFS general substrate transporter like domains"/>
    <property type="match status" value="2"/>
</dbReference>
<feature type="transmembrane region" description="Helical" evidence="12">
    <location>
        <begin position="308"/>
        <end position="325"/>
    </location>
</feature>
<dbReference type="STRING" id="398843.A3K89_20070"/>
<keyword evidence="3" id="KW-0813">Transport</keyword>
<dbReference type="PANTHER" id="PTHR43528">
    <property type="entry name" value="ALPHA-KETOGLUTARATE PERMEASE"/>
    <property type="match status" value="1"/>
</dbReference>
<evidence type="ECO:0000256" key="2">
    <source>
        <dbReference type="ARBA" id="ARBA00008240"/>
    </source>
</evidence>
<evidence type="ECO:0000313" key="15">
    <source>
        <dbReference type="Proteomes" id="UP000198327"/>
    </source>
</evidence>
<feature type="transmembrane region" description="Helical" evidence="12">
    <location>
        <begin position="175"/>
        <end position="200"/>
    </location>
</feature>
<dbReference type="Proteomes" id="UP000198327">
    <property type="component" value="Unassembled WGS sequence"/>
</dbReference>
<feature type="transmembrane region" description="Helical" evidence="12">
    <location>
        <begin position="337"/>
        <end position="362"/>
    </location>
</feature>
<feature type="compositionally biased region" description="Low complexity" evidence="11">
    <location>
        <begin position="1"/>
        <end position="19"/>
    </location>
</feature>
<evidence type="ECO:0000256" key="4">
    <source>
        <dbReference type="ARBA" id="ARBA00022475"/>
    </source>
</evidence>
<feature type="transmembrane region" description="Helical" evidence="12">
    <location>
        <begin position="212"/>
        <end position="229"/>
    </location>
</feature>
<feature type="transmembrane region" description="Helical" evidence="12">
    <location>
        <begin position="134"/>
        <end position="154"/>
    </location>
</feature>
<feature type="transmembrane region" description="Helical" evidence="12">
    <location>
        <begin position="110"/>
        <end position="128"/>
    </location>
</feature>
<dbReference type="SUPFAM" id="SSF103473">
    <property type="entry name" value="MFS general substrate transporter"/>
    <property type="match status" value="1"/>
</dbReference>
<organism evidence="14 15">
    <name type="scientific">Rhodococcoides kyotonense</name>
    <dbReference type="NCBI Taxonomy" id="398843"/>
    <lineage>
        <taxon>Bacteria</taxon>
        <taxon>Bacillati</taxon>
        <taxon>Actinomycetota</taxon>
        <taxon>Actinomycetes</taxon>
        <taxon>Mycobacteriales</taxon>
        <taxon>Nocardiaceae</taxon>
        <taxon>Rhodococcoides</taxon>
    </lineage>
</organism>
<evidence type="ECO:0000256" key="10">
    <source>
        <dbReference type="ARBA" id="ARBA00039918"/>
    </source>
</evidence>
<evidence type="ECO:0000256" key="5">
    <source>
        <dbReference type="ARBA" id="ARBA00022692"/>
    </source>
</evidence>
<evidence type="ECO:0000313" key="14">
    <source>
        <dbReference type="EMBL" id="SNS80505.1"/>
    </source>
</evidence>
<dbReference type="PROSITE" id="PS00217">
    <property type="entry name" value="SUGAR_TRANSPORT_2"/>
    <property type="match status" value="1"/>
</dbReference>
<dbReference type="EMBL" id="FZOW01000005">
    <property type="protein sequence ID" value="SNS80505.1"/>
    <property type="molecule type" value="Genomic_DNA"/>
</dbReference>
<evidence type="ECO:0000256" key="6">
    <source>
        <dbReference type="ARBA" id="ARBA00022847"/>
    </source>
</evidence>
<dbReference type="RefSeq" id="WP_245865460.1">
    <property type="nucleotide sequence ID" value="NZ_FZOW01000005.1"/>
</dbReference>
<feature type="region of interest" description="Disordered" evidence="11">
    <location>
        <begin position="1"/>
        <end position="28"/>
    </location>
</feature>
<keyword evidence="15" id="KW-1185">Reference proteome</keyword>
<dbReference type="InterPro" id="IPR036259">
    <property type="entry name" value="MFS_trans_sf"/>
</dbReference>
<evidence type="ECO:0000256" key="9">
    <source>
        <dbReference type="ARBA" id="ARBA00037295"/>
    </source>
</evidence>
<keyword evidence="7 12" id="KW-1133">Transmembrane helix</keyword>
<keyword evidence="8 12" id="KW-0472">Membrane</keyword>
<keyword evidence="5 12" id="KW-0812">Transmembrane</keyword>
<sequence>MTQSKSGSSSSGSGDSTTGYPPDTKELNPDEKKVLHRAIGGSALGNAVEWFDYAVYGYLAVYIAANFFPSEDGGASLLSTFAVLAASFIIRPIGGIVLGPLGDRIGRQKVLVLTVTMMSIATAAIGILPTFDTIGILAPILLLVCRLVQGFSTGGEYGGAAVFMAEYAPDRRRGFFGSFLEFGTLAGTVAGATLCTLLNLGLGDDTMEAWGWRIPFLVTLPLGIVALWLRTRLEDSPVFSEAKADGETVAEGSEGGAIASLKTTLTYWQRILILMGFVLLLNIAYYTVLTFLPSYLSDTLGHSTTQSNFTLVVIMIIMMAIINPIGSLSDRVGRKPLLLTACVGYFVFSVPLFLLIINTGLIGQTIGLLGLGILLVIMCSCVSSTLPALFPTQVRYGAFAIGYNVSTSLFGGTAPLILTFLIDKTGSNLIPGWYMMLAAAIAFVPILLMPETAGRSLRGSQCPGDNDDEVAASGVELVGYKG</sequence>
<evidence type="ECO:0000256" key="12">
    <source>
        <dbReference type="SAM" id="Phobius"/>
    </source>
</evidence>
<dbReference type="GO" id="GO:0005886">
    <property type="term" value="C:plasma membrane"/>
    <property type="evidence" value="ECO:0007669"/>
    <property type="project" value="UniProtKB-SubCell"/>
</dbReference>
<protein>
    <recommendedName>
        <fullName evidence="10">Putative proline/betaine transporter</fullName>
    </recommendedName>
</protein>
<dbReference type="PROSITE" id="PS50850">
    <property type="entry name" value="MFS"/>
    <property type="match status" value="1"/>
</dbReference>
<accession>A0A239HH85</accession>
<dbReference type="Pfam" id="PF07690">
    <property type="entry name" value="MFS_1"/>
    <property type="match status" value="1"/>
</dbReference>
<feature type="transmembrane region" description="Helical" evidence="12">
    <location>
        <begin position="401"/>
        <end position="422"/>
    </location>
</feature>
<feature type="domain" description="Major facilitator superfamily (MFS) profile" evidence="13">
    <location>
        <begin position="38"/>
        <end position="453"/>
    </location>
</feature>
<dbReference type="GO" id="GO:0015293">
    <property type="term" value="F:symporter activity"/>
    <property type="evidence" value="ECO:0007669"/>
    <property type="project" value="UniProtKB-KW"/>
</dbReference>
<evidence type="ECO:0000256" key="3">
    <source>
        <dbReference type="ARBA" id="ARBA00022448"/>
    </source>
</evidence>
<proteinExistence type="inferred from homology"/>